<organism evidence="1 2">
    <name type="scientific">Oceanispirochaeta crateris</name>
    <dbReference type="NCBI Taxonomy" id="2518645"/>
    <lineage>
        <taxon>Bacteria</taxon>
        <taxon>Pseudomonadati</taxon>
        <taxon>Spirochaetota</taxon>
        <taxon>Spirochaetia</taxon>
        <taxon>Spirochaetales</taxon>
        <taxon>Spirochaetaceae</taxon>
        <taxon>Oceanispirochaeta</taxon>
    </lineage>
</organism>
<dbReference type="OrthoDB" id="9765600at2"/>
<evidence type="ECO:0000313" key="1">
    <source>
        <dbReference type="EMBL" id="QEN08372.1"/>
    </source>
</evidence>
<keyword evidence="2" id="KW-1185">Reference proteome</keyword>
<protein>
    <submittedName>
        <fullName evidence="1">Uncharacterized protein</fullName>
    </submittedName>
</protein>
<dbReference type="KEGG" id="ock:EXM22_10395"/>
<gene>
    <name evidence="1" type="ORF">EXM22_10395</name>
</gene>
<dbReference type="RefSeq" id="WP_149486453.1">
    <property type="nucleotide sequence ID" value="NZ_CP036150.1"/>
</dbReference>
<evidence type="ECO:0000313" key="2">
    <source>
        <dbReference type="Proteomes" id="UP000324209"/>
    </source>
</evidence>
<dbReference type="EMBL" id="CP036150">
    <property type="protein sequence ID" value="QEN08372.1"/>
    <property type="molecule type" value="Genomic_DNA"/>
</dbReference>
<dbReference type="AlphaFoldDB" id="A0A5C1QQH0"/>
<accession>A0A5C1QQH0</accession>
<dbReference type="Proteomes" id="UP000324209">
    <property type="component" value="Chromosome"/>
</dbReference>
<reference evidence="1 2" key="1">
    <citation type="submission" date="2019-02" db="EMBL/GenBank/DDBJ databases">
        <title>Complete Genome Sequence and Methylome Analysis of free living Spirochaetas.</title>
        <authorList>
            <person name="Fomenkov A."/>
            <person name="Dubinina G."/>
            <person name="Leshcheva N."/>
            <person name="Mikheeva N."/>
            <person name="Grabovich M."/>
            <person name="Vincze T."/>
            <person name="Roberts R.J."/>
        </authorList>
    </citation>
    <scope>NUCLEOTIDE SEQUENCE [LARGE SCALE GENOMIC DNA]</scope>
    <source>
        <strain evidence="1 2">K2</strain>
    </source>
</reference>
<sequence>MKGEDTLTQECNHIEEISKYLRYQDGDSAKIIKKEAIKNPGEIKDFCISDSSTSSCGGVML</sequence>
<proteinExistence type="predicted"/>
<name>A0A5C1QQH0_9SPIO</name>